<comment type="caution">
    <text evidence="4">The sequence shown here is derived from an EMBL/GenBank/DDBJ whole genome shotgun (WGS) entry which is preliminary data.</text>
</comment>
<dbReference type="PANTHER" id="PTHR30203">
    <property type="entry name" value="OUTER MEMBRANE CATION EFFLUX PROTEIN"/>
    <property type="match status" value="1"/>
</dbReference>
<keyword evidence="2" id="KW-0472">Membrane</keyword>
<keyword evidence="2" id="KW-0449">Lipoprotein</keyword>
<keyword evidence="2" id="KW-0564">Palmitate</keyword>
<keyword evidence="2" id="KW-1134">Transmembrane beta strand</keyword>
<dbReference type="InterPro" id="IPR003423">
    <property type="entry name" value="OMP_efflux"/>
</dbReference>
<dbReference type="NCBIfam" id="TIGR01845">
    <property type="entry name" value="outer_NodT"/>
    <property type="match status" value="1"/>
</dbReference>
<name>A0ABT3FIR9_9BACT</name>
<dbReference type="EMBL" id="JAPDDS010000001">
    <property type="protein sequence ID" value="MCW1883464.1"/>
    <property type="molecule type" value="Genomic_DNA"/>
</dbReference>
<keyword evidence="2" id="KW-0812">Transmembrane</keyword>
<feature type="coiled-coil region" evidence="3">
    <location>
        <begin position="397"/>
        <end position="424"/>
    </location>
</feature>
<protein>
    <submittedName>
        <fullName evidence="4">Efflux transporter outer membrane subunit</fullName>
    </submittedName>
</protein>
<dbReference type="InterPro" id="IPR010131">
    <property type="entry name" value="MdtP/NodT-like"/>
</dbReference>
<comment type="subcellular location">
    <subcellularLocation>
        <location evidence="2">Cell membrane</location>
        <topology evidence="2">Lipid-anchor</topology>
    </subcellularLocation>
</comment>
<evidence type="ECO:0000313" key="4">
    <source>
        <dbReference type="EMBL" id="MCW1883464.1"/>
    </source>
</evidence>
<evidence type="ECO:0000256" key="1">
    <source>
        <dbReference type="ARBA" id="ARBA00007613"/>
    </source>
</evidence>
<evidence type="ECO:0000313" key="5">
    <source>
        <dbReference type="Proteomes" id="UP001207930"/>
    </source>
</evidence>
<keyword evidence="3" id="KW-0175">Coiled coil</keyword>
<dbReference type="Proteomes" id="UP001207930">
    <property type="component" value="Unassembled WGS sequence"/>
</dbReference>
<gene>
    <name evidence="4" type="ORF">OKA04_01905</name>
</gene>
<dbReference type="SUPFAM" id="SSF56954">
    <property type="entry name" value="Outer membrane efflux proteins (OEP)"/>
    <property type="match status" value="1"/>
</dbReference>
<dbReference type="Gene3D" id="1.20.1600.10">
    <property type="entry name" value="Outer membrane efflux proteins (OEP)"/>
    <property type="match status" value="1"/>
</dbReference>
<comment type="similarity">
    <text evidence="1 2">Belongs to the outer membrane factor (OMF) (TC 1.B.17) family.</text>
</comment>
<dbReference type="Pfam" id="PF02321">
    <property type="entry name" value="OEP"/>
    <property type="match status" value="2"/>
</dbReference>
<reference evidence="4 5" key="1">
    <citation type="submission" date="2022-10" db="EMBL/GenBank/DDBJ databases">
        <title>Luteolibacter flavescens strain MCCC 1K03193, whole genome shotgun sequencing project.</title>
        <authorList>
            <person name="Zhao G."/>
            <person name="Shen L."/>
        </authorList>
    </citation>
    <scope>NUCLEOTIDE SEQUENCE [LARGE SCALE GENOMIC DNA]</scope>
    <source>
        <strain evidence="4 5">MCCC 1K03193</strain>
    </source>
</reference>
<evidence type="ECO:0000256" key="3">
    <source>
        <dbReference type="SAM" id="Coils"/>
    </source>
</evidence>
<keyword evidence="5" id="KW-1185">Reference proteome</keyword>
<dbReference type="Gene3D" id="2.20.200.10">
    <property type="entry name" value="Outer membrane efflux proteins (OEP)"/>
    <property type="match status" value="1"/>
</dbReference>
<organism evidence="4 5">
    <name type="scientific">Luteolibacter flavescens</name>
    <dbReference type="NCBI Taxonomy" id="1859460"/>
    <lineage>
        <taxon>Bacteria</taxon>
        <taxon>Pseudomonadati</taxon>
        <taxon>Verrucomicrobiota</taxon>
        <taxon>Verrucomicrobiia</taxon>
        <taxon>Verrucomicrobiales</taxon>
        <taxon>Verrucomicrobiaceae</taxon>
        <taxon>Luteolibacter</taxon>
    </lineage>
</organism>
<dbReference type="PANTHER" id="PTHR30203:SF30">
    <property type="entry name" value="OUTER MEMBRANE PROTEIN-RELATED"/>
    <property type="match status" value="1"/>
</dbReference>
<accession>A0ABT3FIR9</accession>
<evidence type="ECO:0000256" key="2">
    <source>
        <dbReference type="RuleBase" id="RU362097"/>
    </source>
</evidence>
<sequence>MNSPRGEITLDRSETSLRGVEAPRDQWRTFIEDSELRALIGTALSNNTELKSAMARIDAAKARARAAAGAALPTVEAAGGVVKSRSGRLIDDDYSDTGKNWNAGFQAAWELDLWGKIRSEKGAALHRLLASQEAERLVRSTLVAEVAGAYYELKALDSTHAVLARTAKLQEEAVASARAQLEAGKVTVLAVQQFEAQLKNIEARKLETSRMMVEQEGILRLLCGEGPGTVKRSKVAIEDAKLPRVAWQVSSDRVENRPDVMAAAHELEAAKADAHAAKTAFYPTVTIDGMLGLQAFRASKLIDSRSTASSIGGGIVAPLINRGALKAEYAEANAAQLEALHGYHQALLDGYVEAHHQMANLRWLDKMKQAKAEESELLNSSAATAGELFHSGRGEYLEVLTARQSALEADLEKIEIRMREFQASVNLYRALGGG</sequence>
<proteinExistence type="inferred from homology"/>